<feature type="compositionally biased region" description="Pro residues" evidence="1">
    <location>
        <begin position="118"/>
        <end position="128"/>
    </location>
</feature>
<dbReference type="InterPro" id="IPR036691">
    <property type="entry name" value="Endo/exonu/phosph_ase_sf"/>
</dbReference>
<dbReference type="PANTHER" id="PTHR33710">
    <property type="entry name" value="BNAC02G09200D PROTEIN"/>
    <property type="match status" value="1"/>
</dbReference>
<feature type="region of interest" description="Disordered" evidence="1">
    <location>
        <begin position="102"/>
        <end position="167"/>
    </location>
</feature>
<organism evidence="2 3">
    <name type="scientific">Carnegiea gigantea</name>
    <dbReference type="NCBI Taxonomy" id="171969"/>
    <lineage>
        <taxon>Eukaryota</taxon>
        <taxon>Viridiplantae</taxon>
        <taxon>Streptophyta</taxon>
        <taxon>Embryophyta</taxon>
        <taxon>Tracheophyta</taxon>
        <taxon>Spermatophyta</taxon>
        <taxon>Magnoliopsida</taxon>
        <taxon>eudicotyledons</taxon>
        <taxon>Gunneridae</taxon>
        <taxon>Pentapetalae</taxon>
        <taxon>Caryophyllales</taxon>
        <taxon>Cactineae</taxon>
        <taxon>Cactaceae</taxon>
        <taxon>Cactoideae</taxon>
        <taxon>Echinocereeae</taxon>
        <taxon>Carnegiea</taxon>
    </lineage>
</organism>
<sequence>MVVPDLFRSVICFWSCLPLTSQLPPLFPNLPAGQLWDVVTLIPADDPGADAQTEAALIAHSSAATMLPVSQSSPLHQAEVSAPLHLNPPPCCSVFPGSITAASSASPGHQPSSGIPDPSIPSSPPKPNAPVSQEPPLDVFTRVSRGTSPKRPPVTPDAPLSEHPNSFDALNDAHILDVLQDVLQRENRPDTPHLNTSKHFYITFIYGHNHVSQRQPMWNALHQLSLSTPGDWGILGDFNTILYKNERMGGNEVTDHDIQELSNFKLNCEVQEMTSSGAFFTWTKKTIWSKLDHAFINNLWYEIFDFTLAKVLPPGLSNHFAILLQFHVPLRPPAQFQLCDMWSSHKDFQAIVSTNLPGNNTPDIMRQA</sequence>
<dbReference type="AlphaFoldDB" id="A0A9Q1GWP7"/>
<evidence type="ECO:0000313" key="2">
    <source>
        <dbReference type="EMBL" id="KAJ8426495.1"/>
    </source>
</evidence>
<dbReference type="Proteomes" id="UP001153076">
    <property type="component" value="Unassembled WGS sequence"/>
</dbReference>
<keyword evidence="3" id="KW-1185">Reference proteome</keyword>
<name>A0A9Q1GWP7_9CARY</name>
<evidence type="ECO:0000256" key="1">
    <source>
        <dbReference type="SAM" id="MobiDB-lite"/>
    </source>
</evidence>
<evidence type="ECO:0000313" key="3">
    <source>
        <dbReference type="Proteomes" id="UP001153076"/>
    </source>
</evidence>
<dbReference type="PANTHER" id="PTHR33710:SF71">
    <property type="entry name" value="ENDONUCLEASE_EXONUCLEASE_PHOSPHATASE DOMAIN-CONTAINING PROTEIN"/>
    <property type="match status" value="1"/>
</dbReference>
<proteinExistence type="predicted"/>
<dbReference type="EMBL" id="JAKOGI010001282">
    <property type="protein sequence ID" value="KAJ8426495.1"/>
    <property type="molecule type" value="Genomic_DNA"/>
</dbReference>
<dbReference type="Gene3D" id="3.60.10.10">
    <property type="entry name" value="Endonuclease/exonuclease/phosphatase"/>
    <property type="match status" value="1"/>
</dbReference>
<gene>
    <name evidence="2" type="ORF">Cgig2_029237</name>
</gene>
<accession>A0A9Q1GWP7</accession>
<comment type="caution">
    <text evidence="2">The sequence shown here is derived from an EMBL/GenBank/DDBJ whole genome shotgun (WGS) entry which is preliminary data.</text>
</comment>
<dbReference type="SUPFAM" id="SSF56219">
    <property type="entry name" value="DNase I-like"/>
    <property type="match status" value="1"/>
</dbReference>
<dbReference type="OrthoDB" id="1742302at2759"/>
<reference evidence="2" key="1">
    <citation type="submission" date="2022-04" db="EMBL/GenBank/DDBJ databases">
        <title>Carnegiea gigantea Genome sequencing and assembly v2.</title>
        <authorList>
            <person name="Copetti D."/>
            <person name="Sanderson M.J."/>
            <person name="Burquez A."/>
            <person name="Wojciechowski M.F."/>
        </authorList>
    </citation>
    <scope>NUCLEOTIDE SEQUENCE</scope>
    <source>
        <strain evidence="2">SGP5-SGP5p</strain>
        <tissue evidence="2">Aerial part</tissue>
    </source>
</reference>
<protein>
    <submittedName>
        <fullName evidence="2">Uncharacterized protein</fullName>
    </submittedName>
</protein>